<dbReference type="PANTHER" id="PTHR43284">
    <property type="entry name" value="ASPARAGINE SYNTHETASE (GLUTAMINE-HYDROLYZING)"/>
    <property type="match status" value="1"/>
</dbReference>
<gene>
    <name evidence="6" type="primary">asnB</name>
    <name evidence="6" type="ORF">GCM10012286_05630</name>
</gene>
<proteinExistence type="predicted"/>
<sequence length="657" mass="70255">MSGDVWFTVLPDGASGVAAARLLRPWATETIAHDSGRPWLLGSWPQGHVTVGTAGARRVAVIGRCPVTAEALSARARRLRDIGDVDTIAEGLTGSFHLLASVDGEVRARGSASGVRRLFHARVGGVTVAADRADRLAAAIGASPDARLLAAHLLSSPLPYPLDDLCVWQGVRALRSYDCLLLDADGRARTRRWWTPPEPELGWREGVPAVRAALTAAVESCVTGRGTVSADLTGGMDSTSLCFLAAHQQERSRPAGAKLVTMRWQSLDPENDDATWAARAQAHLPDIEHVVPAPGQWPHWYSDLMALTGAAVPTDEPGPWVRDGARMAALCRLMTGRGSRLHLMGAGGDELFSTFPAHLHDYVRRHPLAAYTRIRTHRASQHWPLGQLLRQLADRRTYGQWLTAWAKSLTTPAPASAALVRSAPSTAWGADLRMPPWATRDAAEAVRSLLLEAAETTETAEAAGPLAPERGQHTALACVRTGGRGLRQLDQVTSAGGLPHAAPYLDDQVIEAALAIRVAERSTLGRYKPVLAEAVRGIVPDDVLRRTTKGEYSADFHASLRHSRHGLVELFDDSLLARAGLIDDAAVRASVLGVHPGPESLRSLSSSLGSEIWLRARTPRTARTRLPGAEGTATTETTETTATTATTAITAFTEGAP</sequence>
<evidence type="ECO:0000259" key="5">
    <source>
        <dbReference type="Pfam" id="PF00733"/>
    </source>
</evidence>
<feature type="domain" description="Asparagine synthetase" evidence="5">
    <location>
        <begin position="210"/>
        <end position="596"/>
    </location>
</feature>
<dbReference type="Gene3D" id="3.40.50.620">
    <property type="entry name" value="HUPs"/>
    <property type="match status" value="2"/>
</dbReference>
<comment type="catalytic activity">
    <reaction evidence="4">
        <text>L-aspartate + L-glutamine + ATP + H2O = L-asparagine + L-glutamate + AMP + diphosphate + H(+)</text>
        <dbReference type="Rhea" id="RHEA:12228"/>
        <dbReference type="ChEBI" id="CHEBI:15377"/>
        <dbReference type="ChEBI" id="CHEBI:15378"/>
        <dbReference type="ChEBI" id="CHEBI:29985"/>
        <dbReference type="ChEBI" id="CHEBI:29991"/>
        <dbReference type="ChEBI" id="CHEBI:30616"/>
        <dbReference type="ChEBI" id="CHEBI:33019"/>
        <dbReference type="ChEBI" id="CHEBI:58048"/>
        <dbReference type="ChEBI" id="CHEBI:58359"/>
        <dbReference type="ChEBI" id="CHEBI:456215"/>
        <dbReference type="EC" id="6.3.5.4"/>
    </reaction>
</comment>
<dbReference type="InterPro" id="IPR051786">
    <property type="entry name" value="ASN_synthetase/amidase"/>
</dbReference>
<evidence type="ECO:0000256" key="4">
    <source>
        <dbReference type="ARBA" id="ARBA00048741"/>
    </source>
</evidence>
<dbReference type="EC" id="6.3.5.4" evidence="2"/>
<comment type="pathway">
    <text evidence="1">Amino-acid biosynthesis; L-asparagine biosynthesis; L-asparagine from L-aspartate (L-Gln route): step 1/1.</text>
</comment>
<keyword evidence="7" id="KW-1185">Reference proteome</keyword>
<dbReference type="InterPro" id="IPR014729">
    <property type="entry name" value="Rossmann-like_a/b/a_fold"/>
</dbReference>
<evidence type="ECO:0000313" key="7">
    <source>
        <dbReference type="Proteomes" id="UP000656881"/>
    </source>
</evidence>
<keyword evidence="3" id="KW-0028">Amino-acid biosynthesis</keyword>
<protein>
    <recommendedName>
        <fullName evidence="2">asparagine synthase (glutamine-hydrolyzing)</fullName>
        <ecNumber evidence="2">6.3.5.4</ecNumber>
    </recommendedName>
</protein>
<dbReference type="Pfam" id="PF00733">
    <property type="entry name" value="Asn_synthase"/>
    <property type="match status" value="1"/>
</dbReference>
<keyword evidence="3" id="KW-0061">Asparagine biosynthesis</keyword>
<organism evidence="6 7">
    <name type="scientific">Streptomyces lasiicapitis</name>
    <dbReference type="NCBI Taxonomy" id="1923961"/>
    <lineage>
        <taxon>Bacteria</taxon>
        <taxon>Bacillati</taxon>
        <taxon>Actinomycetota</taxon>
        <taxon>Actinomycetes</taxon>
        <taxon>Kitasatosporales</taxon>
        <taxon>Streptomycetaceae</taxon>
        <taxon>Streptomyces</taxon>
    </lineage>
</organism>
<evidence type="ECO:0000256" key="2">
    <source>
        <dbReference type="ARBA" id="ARBA00012737"/>
    </source>
</evidence>
<evidence type="ECO:0000313" key="6">
    <source>
        <dbReference type="EMBL" id="GGO35264.1"/>
    </source>
</evidence>
<dbReference type="RefSeq" id="WP_189172647.1">
    <property type="nucleotide sequence ID" value="NZ_BMNG01000001.1"/>
</dbReference>
<reference evidence="7" key="1">
    <citation type="journal article" date="2019" name="Int. J. Syst. Evol. Microbiol.">
        <title>The Global Catalogue of Microorganisms (GCM) 10K type strain sequencing project: providing services to taxonomists for standard genome sequencing and annotation.</title>
        <authorList>
            <consortium name="The Broad Institute Genomics Platform"/>
            <consortium name="The Broad Institute Genome Sequencing Center for Infectious Disease"/>
            <person name="Wu L."/>
            <person name="Ma J."/>
        </authorList>
    </citation>
    <scope>NUCLEOTIDE SEQUENCE [LARGE SCALE GENOMIC DNA]</scope>
    <source>
        <strain evidence="7">CGMCC 4.7349</strain>
    </source>
</reference>
<name>A0ABQ2LIF7_9ACTN</name>
<comment type="caution">
    <text evidence="6">The sequence shown here is derived from an EMBL/GenBank/DDBJ whole genome shotgun (WGS) entry which is preliminary data.</text>
</comment>
<accession>A0ABQ2LIF7</accession>
<evidence type="ECO:0000256" key="3">
    <source>
        <dbReference type="ARBA" id="ARBA00022888"/>
    </source>
</evidence>
<evidence type="ECO:0000256" key="1">
    <source>
        <dbReference type="ARBA" id="ARBA00005187"/>
    </source>
</evidence>
<dbReference type="InterPro" id="IPR001962">
    <property type="entry name" value="Asn_synthase"/>
</dbReference>
<dbReference type="PANTHER" id="PTHR43284:SF1">
    <property type="entry name" value="ASPARAGINE SYNTHETASE"/>
    <property type="match status" value="1"/>
</dbReference>
<dbReference type="Proteomes" id="UP000656881">
    <property type="component" value="Unassembled WGS sequence"/>
</dbReference>
<dbReference type="SUPFAM" id="SSF52402">
    <property type="entry name" value="Adenine nucleotide alpha hydrolases-like"/>
    <property type="match status" value="1"/>
</dbReference>
<dbReference type="EMBL" id="BMNG01000001">
    <property type="protein sequence ID" value="GGO35264.1"/>
    <property type="molecule type" value="Genomic_DNA"/>
</dbReference>